<evidence type="ECO:0000259" key="9">
    <source>
        <dbReference type="Pfam" id="PF01095"/>
    </source>
</evidence>
<comment type="catalytic activity">
    <reaction evidence="6 8">
        <text>[(1-&gt;4)-alpha-D-galacturonosyl methyl ester](n) + n H2O = [(1-&gt;4)-alpha-D-galacturonosyl](n) + n methanol + n H(+)</text>
        <dbReference type="Rhea" id="RHEA:22380"/>
        <dbReference type="Rhea" id="RHEA-COMP:14570"/>
        <dbReference type="Rhea" id="RHEA-COMP:14573"/>
        <dbReference type="ChEBI" id="CHEBI:15377"/>
        <dbReference type="ChEBI" id="CHEBI:15378"/>
        <dbReference type="ChEBI" id="CHEBI:17790"/>
        <dbReference type="ChEBI" id="CHEBI:140522"/>
        <dbReference type="ChEBI" id="CHEBI:140523"/>
        <dbReference type="EC" id="3.1.1.11"/>
    </reaction>
</comment>
<dbReference type="InterPro" id="IPR000070">
    <property type="entry name" value="Pectinesterase_cat"/>
</dbReference>
<keyword evidence="3 8" id="KW-0378">Hydrolase</keyword>
<reference evidence="11" key="1">
    <citation type="journal article" date="2022" name="Int. J. Mol. Sci.">
        <title>Draft Genome of Tanacetum Coccineum: Genomic Comparison of Closely Related Tanacetum-Family Plants.</title>
        <authorList>
            <person name="Yamashiro T."/>
            <person name="Shiraishi A."/>
            <person name="Nakayama K."/>
            <person name="Satake H."/>
        </authorList>
    </citation>
    <scope>NUCLEOTIDE SEQUENCE</scope>
</reference>
<evidence type="ECO:0000256" key="6">
    <source>
        <dbReference type="ARBA" id="ARBA00047928"/>
    </source>
</evidence>
<dbReference type="Gene3D" id="2.160.20.10">
    <property type="entry name" value="Single-stranded right-handed beta-helix, Pectin lyase-like"/>
    <property type="match status" value="1"/>
</dbReference>
<evidence type="ECO:0000259" key="10">
    <source>
        <dbReference type="Pfam" id="PF17921"/>
    </source>
</evidence>
<keyword evidence="12" id="KW-1185">Reference proteome</keyword>
<evidence type="ECO:0000256" key="3">
    <source>
        <dbReference type="ARBA" id="ARBA00022801"/>
    </source>
</evidence>
<evidence type="ECO:0000256" key="8">
    <source>
        <dbReference type="RuleBase" id="RU000589"/>
    </source>
</evidence>
<dbReference type="InterPro" id="IPR041588">
    <property type="entry name" value="Integrase_H2C2"/>
</dbReference>
<dbReference type="Proteomes" id="UP001151760">
    <property type="component" value="Unassembled WGS sequence"/>
</dbReference>
<evidence type="ECO:0000256" key="4">
    <source>
        <dbReference type="ARBA" id="ARBA00023085"/>
    </source>
</evidence>
<accession>A0ABQ5EDN1</accession>
<evidence type="ECO:0000256" key="7">
    <source>
        <dbReference type="PROSITE-ProRule" id="PRU10040"/>
    </source>
</evidence>
<dbReference type="Pfam" id="PF17921">
    <property type="entry name" value="Integrase_H2C2"/>
    <property type="match status" value="1"/>
</dbReference>
<protein>
    <recommendedName>
        <fullName evidence="2 8">Pectinesterase</fullName>
        <ecNumber evidence="2 8">3.1.1.11</ecNumber>
    </recommendedName>
</protein>
<dbReference type="Gene3D" id="1.10.340.70">
    <property type="match status" value="1"/>
</dbReference>
<name>A0ABQ5EDN1_9ASTR</name>
<gene>
    <name evidence="11" type="ORF">Tco_0975162</name>
</gene>
<dbReference type="SUPFAM" id="SSF51126">
    <property type="entry name" value="Pectin lyase-like"/>
    <property type="match status" value="1"/>
</dbReference>
<evidence type="ECO:0000256" key="1">
    <source>
        <dbReference type="ARBA" id="ARBA00005184"/>
    </source>
</evidence>
<feature type="domain" description="Integrase zinc-binding" evidence="10">
    <location>
        <begin position="67"/>
        <end position="93"/>
    </location>
</feature>
<dbReference type="PANTHER" id="PTHR31707">
    <property type="entry name" value="PECTINESTERASE"/>
    <property type="match status" value="1"/>
</dbReference>
<dbReference type="PROSITE" id="PS00503">
    <property type="entry name" value="PECTINESTERASE_2"/>
    <property type="match status" value="1"/>
</dbReference>
<dbReference type="EMBL" id="BQNB010016200">
    <property type="protein sequence ID" value="GJT49005.1"/>
    <property type="molecule type" value="Genomic_DNA"/>
</dbReference>
<feature type="active site" evidence="7">
    <location>
        <position position="405"/>
    </location>
</feature>
<evidence type="ECO:0000313" key="11">
    <source>
        <dbReference type="EMBL" id="GJT49005.1"/>
    </source>
</evidence>
<dbReference type="EC" id="3.1.1.11" evidence="2 8"/>
<dbReference type="InterPro" id="IPR012334">
    <property type="entry name" value="Pectin_lyas_fold"/>
</dbReference>
<feature type="domain" description="Pectinesterase catalytic" evidence="9">
    <location>
        <begin position="247"/>
        <end position="548"/>
    </location>
</feature>
<evidence type="ECO:0000313" key="12">
    <source>
        <dbReference type="Proteomes" id="UP001151760"/>
    </source>
</evidence>
<evidence type="ECO:0000256" key="2">
    <source>
        <dbReference type="ARBA" id="ARBA00013229"/>
    </source>
</evidence>
<dbReference type="InterPro" id="IPR033131">
    <property type="entry name" value="Pectinesterase_Asp_AS"/>
</dbReference>
<comment type="pathway">
    <text evidence="1 8">Glycan metabolism; pectin degradation; 2-dehydro-3-deoxy-D-gluconate from pectin: step 1/5.</text>
</comment>
<comment type="caution">
    <text evidence="11">The sequence shown here is derived from an EMBL/GenBank/DDBJ whole genome shotgun (WGS) entry which is preliminary data.</text>
</comment>
<keyword evidence="4 8" id="KW-0063">Aspartyl esterase</keyword>
<evidence type="ECO:0000256" key="5">
    <source>
        <dbReference type="ARBA" id="ARBA00023316"/>
    </source>
</evidence>
<dbReference type="Pfam" id="PF01095">
    <property type="entry name" value="Pectinesterase"/>
    <property type="match status" value="1"/>
</dbReference>
<reference evidence="11" key="2">
    <citation type="submission" date="2022-01" db="EMBL/GenBank/DDBJ databases">
        <authorList>
            <person name="Yamashiro T."/>
            <person name="Shiraishi A."/>
            <person name="Satake H."/>
            <person name="Nakayama K."/>
        </authorList>
    </citation>
    <scope>NUCLEOTIDE SEQUENCE</scope>
</reference>
<proteinExistence type="predicted"/>
<keyword evidence="5" id="KW-0961">Cell wall biogenesis/degradation</keyword>
<dbReference type="SUPFAM" id="SSF53098">
    <property type="entry name" value="Ribonuclease H-like"/>
    <property type="match status" value="1"/>
</dbReference>
<organism evidence="11 12">
    <name type="scientific">Tanacetum coccineum</name>
    <dbReference type="NCBI Taxonomy" id="301880"/>
    <lineage>
        <taxon>Eukaryota</taxon>
        <taxon>Viridiplantae</taxon>
        <taxon>Streptophyta</taxon>
        <taxon>Embryophyta</taxon>
        <taxon>Tracheophyta</taxon>
        <taxon>Spermatophyta</taxon>
        <taxon>Magnoliopsida</taxon>
        <taxon>eudicotyledons</taxon>
        <taxon>Gunneridae</taxon>
        <taxon>Pentapetalae</taxon>
        <taxon>asterids</taxon>
        <taxon>campanulids</taxon>
        <taxon>Asterales</taxon>
        <taxon>Asteraceae</taxon>
        <taxon>Asteroideae</taxon>
        <taxon>Anthemideae</taxon>
        <taxon>Anthemidinae</taxon>
        <taxon>Tanacetum</taxon>
    </lineage>
</organism>
<dbReference type="InterPro" id="IPR012337">
    <property type="entry name" value="RNaseH-like_sf"/>
</dbReference>
<dbReference type="InterPro" id="IPR011050">
    <property type="entry name" value="Pectin_lyase_fold/virulence"/>
</dbReference>
<sequence>MRGLEFVADLIPGAFASFKSTFRLLPSEMLKLSKPTKKLQEKDFHLNPITHHGSTRAFVQKKKDDAGADKMYPDLRDLYWWPGMKKDIVEYVSRHGVASVNQLDRDGRFASHLWQALQKALGTKLNMSTAYHPETMVKMLEAKAKKNPIGQSVGNSRQRTDILGNALKYDKAIRDDPLVYMRLLSGNCKKLDLSTFEPFSLPAKPESLLRICFTSREFLLNLKAVYRRDWNFSHEYNLTDLAEDKPDVVVAQDGSGDFTTIQEAVDSSWGKRQEGKRFVIYVKAGVYEEYVTIKKEVWDITIFGYGINQTIITGDRHLGGNVINTIIAGDLKETTIFQVWGFGFIARDITFRNTAGAELGQAVAFLSSSDKSAFYHCSFEGYQDTLYTAMYKQFYKECKIYGTVDFIFGNSLAVFQDCEIFFRIPIGGLVATAQARKYDNEPNGYSFQGCKIMAGEDLKPIIDQYPKAYLGRPLHSGAVTVYMQSFLDDLVDPEGWLEWDGDSATAYYGEYENYGPGSSTDHRVNWTSYHVIKDVETAKIYTVENYINYNDWIPITGVPFTSGL</sequence>